<dbReference type="GeneID" id="94169039"/>
<sequence>MVSYALFQHCRAEFQAFAGLVKADAESFVPALYAGMCKQGTQIIVEVCIGKLSFKNIALLLARYGQLLMRVINFFNLSQRTTALRFIGS</sequence>
<dbReference type="KEGG" id="lenr:94169039"/>
<gene>
    <name evidence="1" type="ORF">CUR178_01761</name>
</gene>
<dbReference type="EMBL" id="JAFHKP010000033">
    <property type="protein sequence ID" value="KAG5469624.1"/>
    <property type="molecule type" value="Genomic_DNA"/>
</dbReference>
<protein>
    <submittedName>
        <fullName evidence="1">Uncharacterized protein</fullName>
    </submittedName>
</protein>
<dbReference type="AlphaFoldDB" id="A0A836KAT6"/>
<name>A0A836KAT6_LEIEN</name>
<organism evidence="1 2">
    <name type="scientific">Leishmania enriettii</name>
    <dbReference type="NCBI Taxonomy" id="5663"/>
    <lineage>
        <taxon>Eukaryota</taxon>
        <taxon>Discoba</taxon>
        <taxon>Euglenozoa</taxon>
        <taxon>Kinetoplastea</taxon>
        <taxon>Metakinetoplastina</taxon>
        <taxon>Trypanosomatida</taxon>
        <taxon>Trypanosomatidae</taxon>
        <taxon>Leishmaniinae</taxon>
        <taxon>Leishmania</taxon>
    </lineage>
</organism>
<proteinExistence type="predicted"/>
<dbReference type="OrthoDB" id="10313183at2759"/>
<reference evidence="1 2" key="1">
    <citation type="submission" date="2021-02" db="EMBL/GenBank/DDBJ databases">
        <title>Leishmania (Mundinia) enrietti genome sequencing and assembly.</title>
        <authorList>
            <person name="Almutairi H."/>
            <person name="Gatherer D."/>
        </authorList>
    </citation>
    <scope>NUCLEOTIDE SEQUENCE [LARGE SCALE GENOMIC DNA]</scope>
    <source>
        <strain evidence="1">CUR178</strain>
    </source>
</reference>
<evidence type="ECO:0000313" key="1">
    <source>
        <dbReference type="EMBL" id="KAG5469624.1"/>
    </source>
</evidence>
<evidence type="ECO:0000313" key="2">
    <source>
        <dbReference type="Proteomes" id="UP000674179"/>
    </source>
</evidence>
<comment type="caution">
    <text evidence="1">The sequence shown here is derived from an EMBL/GenBank/DDBJ whole genome shotgun (WGS) entry which is preliminary data.</text>
</comment>
<accession>A0A836KAT6</accession>
<dbReference type="RefSeq" id="XP_067689632.1">
    <property type="nucleotide sequence ID" value="XM_067833529.1"/>
</dbReference>
<keyword evidence="2" id="KW-1185">Reference proteome</keyword>
<dbReference type="Proteomes" id="UP000674179">
    <property type="component" value="Chromosome 33"/>
</dbReference>